<evidence type="ECO:0000256" key="1">
    <source>
        <dbReference type="SAM" id="MobiDB-lite"/>
    </source>
</evidence>
<name>A0ABN9YC04_9DINO</name>
<dbReference type="EMBL" id="CAUYUJ010022365">
    <property type="protein sequence ID" value="CAK0910288.1"/>
    <property type="molecule type" value="Genomic_DNA"/>
</dbReference>
<dbReference type="Proteomes" id="UP001189429">
    <property type="component" value="Unassembled WGS sequence"/>
</dbReference>
<proteinExistence type="predicted"/>
<reference evidence="2" key="1">
    <citation type="submission" date="2023-10" db="EMBL/GenBank/DDBJ databases">
        <authorList>
            <person name="Chen Y."/>
            <person name="Shah S."/>
            <person name="Dougan E. K."/>
            <person name="Thang M."/>
            <person name="Chan C."/>
        </authorList>
    </citation>
    <scope>NUCLEOTIDE SEQUENCE [LARGE SCALE GENOMIC DNA]</scope>
</reference>
<protein>
    <submittedName>
        <fullName evidence="2">Uncharacterized protein</fullName>
    </submittedName>
</protein>
<keyword evidence="3" id="KW-1185">Reference proteome</keyword>
<feature type="region of interest" description="Disordered" evidence="1">
    <location>
        <begin position="26"/>
        <end position="46"/>
    </location>
</feature>
<evidence type="ECO:0000313" key="3">
    <source>
        <dbReference type="Proteomes" id="UP001189429"/>
    </source>
</evidence>
<evidence type="ECO:0000313" key="2">
    <source>
        <dbReference type="EMBL" id="CAK0910288.1"/>
    </source>
</evidence>
<sequence length="118" mass="12974">GGLPIPESARFQRSPGYPDPMLGGAQCVLPDARQSPPSSSCSPPGPACGRTAACGGSCAGCRARCEPGVWVCQARRPPERRRRSAALRVVWSGSWTAHLRGPLWWRHHSAHWQWHRER</sequence>
<gene>
    <name evidence="2" type="ORF">PCOR1329_LOCUS84504</name>
</gene>
<accession>A0ABN9YC04</accession>
<organism evidence="2 3">
    <name type="scientific">Prorocentrum cordatum</name>
    <dbReference type="NCBI Taxonomy" id="2364126"/>
    <lineage>
        <taxon>Eukaryota</taxon>
        <taxon>Sar</taxon>
        <taxon>Alveolata</taxon>
        <taxon>Dinophyceae</taxon>
        <taxon>Prorocentrales</taxon>
        <taxon>Prorocentraceae</taxon>
        <taxon>Prorocentrum</taxon>
    </lineage>
</organism>
<feature type="compositionally biased region" description="Low complexity" evidence="1">
    <location>
        <begin position="35"/>
        <end position="46"/>
    </location>
</feature>
<comment type="caution">
    <text evidence="2">The sequence shown here is derived from an EMBL/GenBank/DDBJ whole genome shotgun (WGS) entry which is preliminary data.</text>
</comment>
<feature type="non-terminal residue" evidence="2">
    <location>
        <position position="1"/>
    </location>
</feature>